<dbReference type="AlphaFoldDB" id="A0A0L1KHN6"/>
<keyword evidence="2 4" id="KW-0732">Signal</keyword>
<feature type="chain" id="PRO_5005554837" evidence="4">
    <location>
        <begin position="30"/>
        <end position="680"/>
    </location>
</feature>
<proteinExistence type="inferred from homology"/>
<accession>A0A0L1KHN6</accession>
<comment type="similarity">
    <text evidence="1">Belongs to the CsgA/CsgB family.</text>
</comment>
<evidence type="ECO:0000256" key="1">
    <source>
        <dbReference type="ARBA" id="ARBA00009766"/>
    </source>
</evidence>
<dbReference type="RefSeq" id="WP_050599182.1">
    <property type="nucleotide sequence ID" value="NZ_JYNE01000011.1"/>
</dbReference>
<evidence type="ECO:0000313" key="5">
    <source>
        <dbReference type="EMBL" id="KNH03386.1"/>
    </source>
</evidence>
<dbReference type="Proteomes" id="UP000037446">
    <property type="component" value="Unassembled WGS sequence"/>
</dbReference>
<feature type="region of interest" description="Disordered" evidence="3">
    <location>
        <begin position="364"/>
        <end position="482"/>
    </location>
</feature>
<dbReference type="PATRIC" id="fig|1306953.7.peg.1760"/>
<dbReference type="STRING" id="1306953.J121_1713"/>
<dbReference type="EMBL" id="JYNE01000011">
    <property type="protein sequence ID" value="KNH03386.1"/>
    <property type="molecule type" value="Genomic_DNA"/>
</dbReference>
<reference evidence="5" key="1">
    <citation type="submission" date="2015-02" db="EMBL/GenBank/DDBJ databases">
        <authorList>
            <person name="Chooi Y.-H."/>
        </authorList>
    </citation>
    <scope>NUCLEOTIDE SEQUENCE [LARGE SCALE GENOMIC DNA]</scope>
    <source>
        <strain evidence="5">LAMA 915</strain>
    </source>
</reference>
<evidence type="ECO:0000256" key="3">
    <source>
        <dbReference type="SAM" id="MobiDB-lite"/>
    </source>
</evidence>
<feature type="signal peptide" evidence="4">
    <location>
        <begin position="1"/>
        <end position="29"/>
    </location>
</feature>
<feature type="region of interest" description="Disordered" evidence="3">
    <location>
        <begin position="247"/>
        <end position="281"/>
    </location>
</feature>
<feature type="region of interest" description="Disordered" evidence="3">
    <location>
        <begin position="639"/>
        <end position="680"/>
    </location>
</feature>
<dbReference type="GO" id="GO:0007155">
    <property type="term" value="P:cell adhesion"/>
    <property type="evidence" value="ECO:0007669"/>
    <property type="project" value="InterPro"/>
</dbReference>
<protein>
    <submittedName>
        <fullName evidence="5">Curlin associated protein</fullName>
    </submittedName>
</protein>
<feature type="region of interest" description="Disordered" evidence="3">
    <location>
        <begin position="543"/>
        <end position="567"/>
    </location>
</feature>
<name>A0A0L1KHN6_9SPHN</name>
<evidence type="ECO:0000256" key="2">
    <source>
        <dbReference type="ARBA" id="ARBA00022729"/>
    </source>
</evidence>
<organism evidence="5 6">
    <name type="scientific">Qipengyuania citrea LAMA 915</name>
    <dbReference type="NCBI Taxonomy" id="1306953"/>
    <lineage>
        <taxon>Bacteria</taxon>
        <taxon>Pseudomonadati</taxon>
        <taxon>Pseudomonadota</taxon>
        <taxon>Alphaproteobacteria</taxon>
        <taxon>Sphingomonadales</taxon>
        <taxon>Erythrobacteraceae</taxon>
        <taxon>Qipengyuania</taxon>
    </lineage>
</organism>
<gene>
    <name evidence="5" type="ORF">J121_1713</name>
</gene>
<dbReference type="InterPro" id="IPR009742">
    <property type="entry name" value="Curlin_rpt"/>
</dbReference>
<dbReference type="Pfam" id="PF07012">
    <property type="entry name" value="Curlin_rpt"/>
    <property type="match status" value="1"/>
</dbReference>
<feature type="compositionally biased region" description="Polar residues" evidence="3">
    <location>
        <begin position="345"/>
        <end position="358"/>
    </location>
</feature>
<feature type="compositionally biased region" description="Polar residues" evidence="3">
    <location>
        <begin position="639"/>
        <end position="659"/>
    </location>
</feature>
<comment type="caution">
    <text evidence="5">The sequence shown here is derived from an EMBL/GenBank/DDBJ whole genome shotgun (WGS) entry which is preliminary data.</text>
</comment>
<feature type="region of interest" description="Disordered" evidence="3">
    <location>
        <begin position="340"/>
        <end position="359"/>
    </location>
</feature>
<evidence type="ECO:0000256" key="4">
    <source>
        <dbReference type="SAM" id="SignalP"/>
    </source>
</evidence>
<evidence type="ECO:0000313" key="6">
    <source>
        <dbReference type="Proteomes" id="UP000037446"/>
    </source>
</evidence>
<dbReference type="GO" id="GO:0009289">
    <property type="term" value="C:pilus"/>
    <property type="evidence" value="ECO:0007669"/>
    <property type="project" value="InterPro"/>
</dbReference>
<sequence>MKKLNTLAAATVVSALSAGYAACVPSAAAAQDGGASGTGALVEQADAVTRETSTAEIVQRSDQSGTLEEVTAIELFTGRQLQPDPARGIFQKARGATARITYLGVDNAAAIYQSDDAGDGADGSSATIRLGNDSAAGTDSTAYIDQRGDKGVVDIRQQGDANFSVGIQHANSAGGASGAEQTHTLAGHDHRSEIVQEASGTLADVTLSQGGGSTGQVRQTQIGAKASIAIKNGPSSRARLVQTGSGRGNVADVDVDGGENTTDISQRGEDGAHEASVAQAGEKSEVAIVQEGRKGNVTTIDQNGTDGSAVVRQENSPNNKAQIDQAGAGSVSLEGLIEQSGAGGNNSADIDQTGSTHTAVVRQRGAGGGSVAGIDQSTDNTDENEATVDQVVDAASGTDTVDIDQGGSANRATIEQRRGGGDTGSNASVTQPGGRGRATVAQEGPALKAQIDQNGNANEGEISQKGTGTAGEASIKAGSGTDNNMARIFQETGGTIASIDQTSPNNEATIEQANAQPAAGTVEADIDQSADVQNIASIVQTGGGTVRSASLAQSGRENDGAIDQSGAANGMTANVQMAGDLNTVQLTQDAQGNGNLQAELKQQGDGNSITWDQRGSELGATVTQQGSGNAVEVTQSGSGYDVSITQNGDNNSLRITYSGPSEGGGGFTVVQNGGETRHAD</sequence>